<dbReference type="GO" id="GO:0031640">
    <property type="term" value="P:killing of cells of another organism"/>
    <property type="evidence" value="ECO:0007669"/>
    <property type="project" value="UniProtKB-KW"/>
</dbReference>
<dbReference type="AlphaFoldDB" id="A0A658ZZU9"/>
<dbReference type="EMBL" id="JAUUIA010000036">
    <property type="protein sequence ID" value="MDP0970629.1"/>
    <property type="molecule type" value="Genomic_DNA"/>
</dbReference>
<dbReference type="GO" id="GO:0003796">
    <property type="term" value="F:lysozyme activity"/>
    <property type="evidence" value="ECO:0007669"/>
    <property type="project" value="UniProtKB-EC"/>
</dbReference>
<feature type="domain" description="Pesticin C-terminal" evidence="4">
    <location>
        <begin position="143"/>
        <end position="296"/>
    </location>
</feature>
<organism evidence="6 7">
    <name type="scientific">Klebsiella pneumoniae</name>
    <dbReference type="NCBI Taxonomy" id="573"/>
    <lineage>
        <taxon>Bacteria</taxon>
        <taxon>Pseudomonadati</taxon>
        <taxon>Pseudomonadota</taxon>
        <taxon>Gammaproteobacteria</taxon>
        <taxon>Enterobacterales</taxon>
        <taxon>Enterobacteriaceae</taxon>
        <taxon>Klebsiella/Raoultella group</taxon>
        <taxon>Klebsiella</taxon>
        <taxon>Klebsiella pneumoniae complex</taxon>
    </lineage>
</organism>
<evidence type="ECO:0000313" key="6">
    <source>
        <dbReference type="EMBL" id="SXN33761.1"/>
    </source>
</evidence>
<protein>
    <submittedName>
        <fullName evidence="5">Pesticin C-terminus-like muramidase</fullName>
        <ecNumber evidence="5">3.2.1.17</ecNumber>
    </submittedName>
</protein>
<dbReference type="Pfam" id="PF16754">
    <property type="entry name" value="Pesticin"/>
    <property type="match status" value="1"/>
</dbReference>
<dbReference type="EC" id="3.2.1.17" evidence="5"/>
<dbReference type="Proteomes" id="UP000259975">
    <property type="component" value="Unassembled WGS sequence"/>
</dbReference>
<reference evidence="6 7" key="1">
    <citation type="submission" date="2018-08" db="EMBL/GenBank/DDBJ databases">
        <authorList>
            <consortium name="Pathogen Informatics"/>
        </authorList>
    </citation>
    <scope>NUCLEOTIDE SEQUENCE [LARGE SCALE GENOMIC DNA]</scope>
    <source>
        <strain evidence="6 7">EuSCAPE_AT029</strain>
    </source>
</reference>
<gene>
    <name evidence="5" type="ORF">Q6294_26805</name>
    <name evidence="6" type="ORF">SAMEA3499901_04817</name>
</gene>
<accession>A0A658ZZU9</accession>
<feature type="compositionally biased region" description="Polar residues" evidence="3">
    <location>
        <begin position="1"/>
        <end position="14"/>
    </location>
</feature>
<dbReference type="SMR" id="A0A658ZZU9"/>
<reference evidence="5" key="2">
    <citation type="submission" date="2023-07" db="EMBL/GenBank/DDBJ databases">
        <authorList>
            <person name="Peng Z."/>
        </authorList>
    </citation>
    <scope>NUCLEOTIDE SEQUENCE</scope>
    <source>
        <strain evidence="5">KP219</strain>
    </source>
</reference>
<dbReference type="Gene3D" id="1.10.530.40">
    <property type="match status" value="1"/>
</dbReference>
<keyword evidence="1" id="KW-0929">Antimicrobial</keyword>
<dbReference type="RefSeq" id="WP_110096654.1">
    <property type="nucleotide sequence ID" value="NZ_CP034049.1"/>
</dbReference>
<dbReference type="CDD" id="cd16902">
    <property type="entry name" value="pesticin_lyz"/>
    <property type="match status" value="1"/>
</dbReference>
<evidence type="ECO:0000256" key="2">
    <source>
        <dbReference type="ARBA" id="ARBA00022638"/>
    </source>
</evidence>
<feature type="region of interest" description="Disordered" evidence="3">
    <location>
        <begin position="1"/>
        <end position="26"/>
    </location>
</feature>
<dbReference type="EMBL" id="UKGE01000027">
    <property type="protein sequence ID" value="SXN33761.1"/>
    <property type="molecule type" value="Genomic_DNA"/>
</dbReference>
<keyword evidence="2" id="KW-0081">Bacteriolytic enzyme</keyword>
<keyword evidence="5" id="KW-0378">Hydrolase</keyword>
<evidence type="ECO:0000313" key="5">
    <source>
        <dbReference type="EMBL" id="MDP0970629.1"/>
    </source>
</evidence>
<dbReference type="GO" id="GO:0042742">
    <property type="term" value="P:defense response to bacterium"/>
    <property type="evidence" value="ECO:0007669"/>
    <property type="project" value="UniProtKB-KW"/>
</dbReference>
<dbReference type="InterPro" id="IPR023347">
    <property type="entry name" value="Lysozyme_dom_sf"/>
</dbReference>
<evidence type="ECO:0000256" key="1">
    <source>
        <dbReference type="ARBA" id="ARBA00022529"/>
    </source>
</evidence>
<evidence type="ECO:0000259" key="4">
    <source>
        <dbReference type="Pfam" id="PF16754"/>
    </source>
</evidence>
<dbReference type="InterPro" id="IPR023346">
    <property type="entry name" value="Lysozyme-like_dom_sf"/>
</dbReference>
<evidence type="ECO:0000313" key="7">
    <source>
        <dbReference type="Proteomes" id="UP000259975"/>
    </source>
</evidence>
<dbReference type="Proteomes" id="UP001244490">
    <property type="component" value="Unassembled WGS sequence"/>
</dbReference>
<dbReference type="SUPFAM" id="SSF53955">
    <property type="entry name" value="Lysozyme-like"/>
    <property type="match status" value="1"/>
</dbReference>
<keyword evidence="5" id="KW-0326">Glycosidase</keyword>
<dbReference type="InterPro" id="IPR031922">
    <property type="entry name" value="Pesticin_C"/>
</dbReference>
<proteinExistence type="predicted"/>
<sequence length="330" mass="35443">MPEETMTVTATPISPSGVDSGPSRPGGSLVAGISPGPAITFPSGNGVIITLQNEPLDTKQHTLSSISTTDGEIPYDEWVFVETSGKRILTDEGDITYVLQLLQNVGDSWANNGIDLVFGDNQYLRFDSKSSLVSFLENSNRIVKYDFIQEKEGFSTSGYVPKGSDGNPDGNSGVTVGSGVDLGNRTSSSMINDGIDRTFAESLNAYFGLKGQDAQNQLNSNPLNLTYSQATDLSNFYINKFSTTVASSFNNATSSKFSSLPLNTRTAIVSVAYQYGTNLASATPNFWSQVTNGQWQEAINNLNNFGDAYPTRRRSEAALIQSDLDAGKLP</sequence>
<evidence type="ECO:0000256" key="3">
    <source>
        <dbReference type="SAM" id="MobiDB-lite"/>
    </source>
</evidence>
<comment type="caution">
    <text evidence="6">The sequence shown here is derived from an EMBL/GenBank/DDBJ whole genome shotgun (WGS) entry which is preliminary data.</text>
</comment>
<name>A0A658ZZU9_KLEPN</name>